<dbReference type="OrthoDB" id="2382009at2"/>
<evidence type="ECO:0008006" key="3">
    <source>
        <dbReference type="Google" id="ProtNLM"/>
    </source>
</evidence>
<gene>
    <name evidence="1" type="ORF">SAMN05444392_101395</name>
</gene>
<name>A0A1M4TBB3_9BACL</name>
<proteinExistence type="predicted"/>
<dbReference type="STRING" id="112248.SAMN05444392_101395"/>
<sequence length="85" mass="9765">MSVLDNFGEWKEFLGNRVKQAEGIGMSEETISDLAYQIGDYLNEGIDPRNHQQRVLKELWDVADSDEQHMIASLMVKLVKSETEH</sequence>
<dbReference type="InterPro" id="IPR021637">
    <property type="entry name" value="DUF3243"/>
</dbReference>
<organism evidence="1 2">
    <name type="scientific">Seinonella peptonophila</name>
    <dbReference type="NCBI Taxonomy" id="112248"/>
    <lineage>
        <taxon>Bacteria</taxon>
        <taxon>Bacillati</taxon>
        <taxon>Bacillota</taxon>
        <taxon>Bacilli</taxon>
        <taxon>Bacillales</taxon>
        <taxon>Thermoactinomycetaceae</taxon>
        <taxon>Seinonella</taxon>
    </lineage>
</organism>
<dbReference type="Pfam" id="PF11588">
    <property type="entry name" value="DUF3243"/>
    <property type="match status" value="1"/>
</dbReference>
<dbReference type="AlphaFoldDB" id="A0A1M4TBB3"/>
<dbReference type="Proteomes" id="UP000184476">
    <property type="component" value="Unassembled WGS sequence"/>
</dbReference>
<protein>
    <recommendedName>
        <fullName evidence="3">DUF3243 domain-containing protein</fullName>
    </recommendedName>
</protein>
<reference evidence="1 2" key="1">
    <citation type="submission" date="2016-11" db="EMBL/GenBank/DDBJ databases">
        <authorList>
            <person name="Jaros S."/>
            <person name="Januszkiewicz K."/>
            <person name="Wedrychowicz H."/>
        </authorList>
    </citation>
    <scope>NUCLEOTIDE SEQUENCE [LARGE SCALE GENOMIC DNA]</scope>
    <source>
        <strain evidence="1 2">DSM 44666</strain>
    </source>
</reference>
<dbReference type="Gene3D" id="1.10.760.20">
    <property type="entry name" value="Protein of unknown function DUF3243"/>
    <property type="match status" value="1"/>
</dbReference>
<evidence type="ECO:0000313" key="1">
    <source>
        <dbReference type="EMBL" id="SHE41733.1"/>
    </source>
</evidence>
<accession>A0A1M4TBB3</accession>
<dbReference type="InterPro" id="IPR038292">
    <property type="entry name" value="YmfJ/YflH_sf"/>
</dbReference>
<dbReference type="EMBL" id="FQVL01000001">
    <property type="protein sequence ID" value="SHE41733.1"/>
    <property type="molecule type" value="Genomic_DNA"/>
</dbReference>
<dbReference type="InterPro" id="IPR024702">
    <property type="entry name" value="Uncharacterised_YmfJ"/>
</dbReference>
<dbReference type="PIRSF" id="PIRSF004764">
    <property type="entry name" value="YmfJ"/>
    <property type="match status" value="1"/>
</dbReference>
<keyword evidence="2" id="KW-1185">Reference proteome</keyword>
<dbReference type="RefSeq" id="WP_073151128.1">
    <property type="nucleotide sequence ID" value="NZ_FQVL01000001.1"/>
</dbReference>
<evidence type="ECO:0000313" key="2">
    <source>
        <dbReference type="Proteomes" id="UP000184476"/>
    </source>
</evidence>